<dbReference type="EMBL" id="LN794158">
    <property type="protein sequence ID" value="CEN56479.1"/>
    <property type="molecule type" value="Genomic_DNA"/>
</dbReference>
<dbReference type="KEGG" id="mbac:BN1209_1441"/>
<dbReference type="OrthoDB" id="9796641at2"/>
<reference evidence="2" key="1">
    <citation type="submission" date="2014-12" db="EMBL/GenBank/DDBJ databases">
        <authorList>
            <person name="Salcher M.M."/>
        </authorList>
    </citation>
    <scope>NUCLEOTIDE SEQUENCE [LARGE SCALE GENOMIC DNA]</scope>
    <source>
        <strain evidence="2">MMS-10A-171</strain>
    </source>
</reference>
<dbReference type="Pfam" id="PF14384">
    <property type="entry name" value="BrnA_antitoxin"/>
    <property type="match status" value="1"/>
</dbReference>
<keyword evidence="2" id="KW-1185">Reference proteome</keyword>
<proteinExistence type="predicted"/>
<dbReference type="AlphaFoldDB" id="A0A0B7J1F2"/>
<evidence type="ECO:0008006" key="3">
    <source>
        <dbReference type="Google" id="ProtNLM"/>
    </source>
</evidence>
<protein>
    <recommendedName>
        <fullName evidence="3">BrnA antitoxin family protein</fullName>
    </recommendedName>
</protein>
<evidence type="ECO:0000313" key="2">
    <source>
        <dbReference type="Proteomes" id="UP000056322"/>
    </source>
</evidence>
<gene>
    <name evidence="1" type="ORF">BN1209_1441</name>
</gene>
<evidence type="ECO:0000313" key="1">
    <source>
        <dbReference type="EMBL" id="CEN56479.1"/>
    </source>
</evidence>
<dbReference type="RefSeq" id="WP_045751565.1">
    <property type="nucleotide sequence ID" value="NZ_LN794158.1"/>
</dbReference>
<dbReference type="InterPro" id="IPR025528">
    <property type="entry name" value="BrnA_antitoxin"/>
</dbReference>
<accession>A0A0B7J1F2</accession>
<sequence>MSKKLIRPTDEEDLLITAAASNDADNVPLTDDEWNRVRATVKRGPGRPMGSGTKAQVTLRLDVEVIEALRATGTGWQTRANDILRKGVHR</sequence>
<organism evidence="1 2">
    <name type="scientific">Candidatus Methylopumilus turicensis</name>
    <dbReference type="NCBI Taxonomy" id="1581680"/>
    <lineage>
        <taxon>Bacteria</taxon>
        <taxon>Pseudomonadati</taxon>
        <taxon>Pseudomonadota</taxon>
        <taxon>Betaproteobacteria</taxon>
        <taxon>Nitrosomonadales</taxon>
        <taxon>Methylophilaceae</taxon>
        <taxon>Candidatus Methylopumilus</taxon>
    </lineage>
</organism>
<dbReference type="STRING" id="1581680.BN1209_1441"/>
<name>A0A0B7J1F2_9PROT</name>
<dbReference type="Proteomes" id="UP000056322">
    <property type="component" value="Chromosome 1"/>
</dbReference>
<dbReference type="HOGENOM" id="CLU_140900_0_0_4"/>